<reference evidence="1" key="1">
    <citation type="submission" date="2020-03" db="EMBL/GenBank/DDBJ databases">
        <title>Hybrid Assembly of Korean Phytophthora infestans isolates.</title>
        <authorList>
            <person name="Prokchorchik M."/>
            <person name="Lee Y."/>
            <person name="Seo J."/>
            <person name="Cho J.-H."/>
            <person name="Park Y.-E."/>
            <person name="Jang D.-C."/>
            <person name="Im J.-S."/>
            <person name="Choi J.-G."/>
            <person name="Park H.-J."/>
            <person name="Lee G.-B."/>
            <person name="Lee Y.-G."/>
            <person name="Hong S.-Y."/>
            <person name="Cho K."/>
            <person name="Sohn K.H."/>
        </authorList>
    </citation>
    <scope>NUCLEOTIDE SEQUENCE</scope>
    <source>
        <strain evidence="1">KR_2_A2</strain>
    </source>
</reference>
<organism evidence="1 2">
    <name type="scientific">Phytophthora infestans</name>
    <name type="common">Potato late blight agent</name>
    <name type="synonym">Botrytis infestans</name>
    <dbReference type="NCBI Taxonomy" id="4787"/>
    <lineage>
        <taxon>Eukaryota</taxon>
        <taxon>Sar</taxon>
        <taxon>Stramenopiles</taxon>
        <taxon>Oomycota</taxon>
        <taxon>Peronosporomycetes</taxon>
        <taxon>Peronosporales</taxon>
        <taxon>Peronosporaceae</taxon>
        <taxon>Phytophthora</taxon>
    </lineage>
</organism>
<evidence type="ECO:0000313" key="1">
    <source>
        <dbReference type="EMBL" id="KAF4148370.1"/>
    </source>
</evidence>
<evidence type="ECO:0008006" key="3">
    <source>
        <dbReference type="Google" id="ProtNLM"/>
    </source>
</evidence>
<comment type="caution">
    <text evidence="1">The sequence shown here is derived from an EMBL/GenBank/DDBJ whole genome shotgun (WGS) entry which is preliminary data.</text>
</comment>
<protein>
    <recommendedName>
        <fullName evidence="3">HAT C-terminal dimerisation domain-containing protein</fullName>
    </recommendedName>
</protein>
<dbReference type="Proteomes" id="UP000704712">
    <property type="component" value="Unassembled WGS sequence"/>
</dbReference>
<dbReference type="PANTHER" id="PTHR40866:SF1">
    <property type="entry name" value="BED-TYPE DOMAIN-CONTAINING PROTEIN"/>
    <property type="match status" value="1"/>
</dbReference>
<dbReference type="EMBL" id="JAACNO010000283">
    <property type="protein sequence ID" value="KAF4148370.1"/>
    <property type="molecule type" value="Genomic_DNA"/>
</dbReference>
<evidence type="ECO:0000313" key="2">
    <source>
        <dbReference type="Proteomes" id="UP000704712"/>
    </source>
</evidence>
<dbReference type="AlphaFoldDB" id="A0A8S9V5V4"/>
<sequence>MCVQVLLRKEAELAAEQQSLRKDFAVLAADHTDEDGLEDADRSGFTDRALRARKKQRVAAQAYGAVRFLPPTCNAVERLFSKVRYVLSLHRHNSLPICLEMLLFLKINRRFWEAATVSKVVNACNTME</sequence>
<gene>
    <name evidence="1" type="ORF">GN958_ATG02441</name>
</gene>
<proteinExistence type="predicted"/>
<dbReference type="PANTHER" id="PTHR40866">
    <property type="entry name" value="BED-TYPE DOMAIN-CONTAINING PROTEIN"/>
    <property type="match status" value="1"/>
</dbReference>
<name>A0A8S9V5V4_PHYIN</name>
<accession>A0A8S9V5V4</accession>